<keyword evidence="3" id="KW-0328">Glycosyltransferase</keyword>
<name>A0A6I4VVD3_9BACL</name>
<proteinExistence type="inferred from homology"/>
<feature type="transmembrane region" description="Helical" evidence="10">
    <location>
        <begin position="226"/>
        <end position="247"/>
    </location>
</feature>
<reference evidence="12 13" key="1">
    <citation type="submission" date="2019-12" db="EMBL/GenBank/DDBJ databases">
        <title>Whole-genome analyses of novel actinobacteria.</title>
        <authorList>
            <person name="Sahin N."/>
            <person name="Saygin H."/>
        </authorList>
    </citation>
    <scope>NUCLEOTIDE SEQUENCE [LARGE SCALE GENOMIC DNA]</scope>
    <source>
        <strain evidence="12 13">KC615</strain>
    </source>
</reference>
<evidence type="ECO:0000256" key="2">
    <source>
        <dbReference type="ARBA" id="ARBA00022475"/>
    </source>
</evidence>
<dbReference type="InterPro" id="IPR001173">
    <property type="entry name" value="Glyco_trans_2-like"/>
</dbReference>
<dbReference type="EMBL" id="WUUL01000005">
    <property type="protein sequence ID" value="MXQ53776.1"/>
    <property type="molecule type" value="Genomic_DNA"/>
</dbReference>
<evidence type="ECO:0000256" key="10">
    <source>
        <dbReference type="SAM" id="Phobius"/>
    </source>
</evidence>
<comment type="similarity">
    <text evidence="8">Belongs to the glycosyltransferase 2 family. GtrB subfamily.</text>
</comment>
<dbReference type="InterPro" id="IPR029044">
    <property type="entry name" value="Nucleotide-diphossugar_trans"/>
</dbReference>
<keyword evidence="4 12" id="KW-0808">Transferase</keyword>
<keyword evidence="5 10" id="KW-0812">Transmembrane</keyword>
<dbReference type="SUPFAM" id="SSF53448">
    <property type="entry name" value="Nucleotide-diphospho-sugar transferases"/>
    <property type="match status" value="1"/>
</dbReference>
<gene>
    <name evidence="12" type="ORF">GSM42_08570</name>
</gene>
<comment type="caution">
    <text evidence="12">The sequence shown here is derived from an EMBL/GenBank/DDBJ whole genome shotgun (WGS) entry which is preliminary data.</text>
</comment>
<evidence type="ECO:0000256" key="1">
    <source>
        <dbReference type="ARBA" id="ARBA00004651"/>
    </source>
</evidence>
<organism evidence="12 13">
    <name type="scientific">Shimazuella alba</name>
    <dbReference type="NCBI Taxonomy" id="2690964"/>
    <lineage>
        <taxon>Bacteria</taxon>
        <taxon>Bacillati</taxon>
        <taxon>Bacillota</taxon>
        <taxon>Bacilli</taxon>
        <taxon>Bacillales</taxon>
        <taxon>Thermoactinomycetaceae</taxon>
        <taxon>Shimazuella</taxon>
    </lineage>
</organism>
<feature type="transmembrane region" description="Helical" evidence="10">
    <location>
        <begin position="259"/>
        <end position="284"/>
    </location>
</feature>
<feature type="domain" description="Glycosyltransferase 2-like" evidence="11">
    <location>
        <begin position="3"/>
        <end position="165"/>
    </location>
</feature>
<dbReference type="Proteomes" id="UP000430692">
    <property type="component" value="Unassembled WGS sequence"/>
</dbReference>
<dbReference type="Gene3D" id="3.90.550.10">
    <property type="entry name" value="Spore Coat Polysaccharide Biosynthesis Protein SpsA, Chain A"/>
    <property type="match status" value="1"/>
</dbReference>
<protein>
    <submittedName>
        <fullName evidence="12">Glycosyltransferase</fullName>
    </submittedName>
</protein>
<dbReference type="InterPro" id="IPR050256">
    <property type="entry name" value="Glycosyltransferase_2"/>
</dbReference>
<sequence length="323" mass="37349">MFSFVIPCYNEEPILHRFHKAITTVLQENNLPYELIFVNDGSKDRTVEILKEITEHDSRAHYVSFSRNFGKESAMLAGLNFSSGEAVMIMDADLQHPPFLIPQMVQAYRDGYDQVITKRTRKGESGIRTLFARLYYRLMNGMIDVMLTDGVGDFRLLSRRAVDALLSLKEYNRFSKGLFSWIGFREYVIEYENVRREQGKSKWSFGQLLNYAMDGLISFNNKPLRLAIYMGSFVTIADIFYILYTFIQILKNGVVVPGYFTIISSVGFLGGIQLISIGVIGEYIGRIYYESKKRPHYIIEEKKIQSQTKKRKNSSKKELAYNK</sequence>
<dbReference type="FunFam" id="3.90.550.10:FF:000079">
    <property type="entry name" value="Probable glycosyl transferase"/>
    <property type="match status" value="1"/>
</dbReference>
<evidence type="ECO:0000313" key="13">
    <source>
        <dbReference type="Proteomes" id="UP000430692"/>
    </source>
</evidence>
<keyword evidence="7 10" id="KW-0472">Membrane</keyword>
<dbReference type="AlphaFoldDB" id="A0A6I4VVD3"/>
<evidence type="ECO:0000256" key="4">
    <source>
        <dbReference type="ARBA" id="ARBA00022679"/>
    </source>
</evidence>
<dbReference type="GO" id="GO:0005886">
    <property type="term" value="C:plasma membrane"/>
    <property type="evidence" value="ECO:0007669"/>
    <property type="project" value="UniProtKB-SubCell"/>
</dbReference>
<evidence type="ECO:0000256" key="8">
    <source>
        <dbReference type="ARBA" id="ARBA00038152"/>
    </source>
</evidence>
<evidence type="ECO:0000256" key="6">
    <source>
        <dbReference type="ARBA" id="ARBA00022989"/>
    </source>
</evidence>
<accession>A0A6I4VVD3</accession>
<keyword evidence="6 10" id="KW-1133">Transmembrane helix</keyword>
<evidence type="ECO:0000259" key="11">
    <source>
        <dbReference type="Pfam" id="PF00535"/>
    </source>
</evidence>
<dbReference type="CDD" id="cd04187">
    <property type="entry name" value="DPM1_like_bac"/>
    <property type="match status" value="1"/>
</dbReference>
<feature type="region of interest" description="Disordered" evidence="9">
    <location>
        <begin position="304"/>
        <end position="323"/>
    </location>
</feature>
<evidence type="ECO:0000256" key="5">
    <source>
        <dbReference type="ARBA" id="ARBA00022692"/>
    </source>
</evidence>
<dbReference type="Pfam" id="PF00535">
    <property type="entry name" value="Glycos_transf_2"/>
    <property type="match status" value="1"/>
</dbReference>
<comment type="subcellular location">
    <subcellularLocation>
        <location evidence="1">Cell membrane</location>
        <topology evidence="1">Multi-pass membrane protein</topology>
    </subcellularLocation>
</comment>
<dbReference type="GO" id="GO:0016757">
    <property type="term" value="F:glycosyltransferase activity"/>
    <property type="evidence" value="ECO:0007669"/>
    <property type="project" value="UniProtKB-KW"/>
</dbReference>
<keyword evidence="2" id="KW-1003">Cell membrane</keyword>
<evidence type="ECO:0000256" key="7">
    <source>
        <dbReference type="ARBA" id="ARBA00023136"/>
    </source>
</evidence>
<dbReference type="PANTHER" id="PTHR48090:SF8">
    <property type="entry name" value="GLYCOSYLTRANSFERASE CSBB-RELATED"/>
    <property type="match status" value="1"/>
</dbReference>
<evidence type="ECO:0000256" key="9">
    <source>
        <dbReference type="SAM" id="MobiDB-lite"/>
    </source>
</evidence>
<dbReference type="RefSeq" id="WP_160801138.1">
    <property type="nucleotide sequence ID" value="NZ_WUUL01000005.1"/>
</dbReference>
<dbReference type="PANTHER" id="PTHR48090">
    <property type="entry name" value="UNDECAPRENYL-PHOSPHATE 4-DEOXY-4-FORMAMIDO-L-ARABINOSE TRANSFERASE-RELATED"/>
    <property type="match status" value="1"/>
</dbReference>
<evidence type="ECO:0000256" key="3">
    <source>
        <dbReference type="ARBA" id="ARBA00022676"/>
    </source>
</evidence>
<keyword evidence="13" id="KW-1185">Reference proteome</keyword>
<evidence type="ECO:0000313" key="12">
    <source>
        <dbReference type="EMBL" id="MXQ53776.1"/>
    </source>
</evidence>